<evidence type="ECO:0000313" key="1">
    <source>
        <dbReference type="EMBL" id="TDP96603.1"/>
    </source>
</evidence>
<dbReference type="OrthoDB" id="3402203at2"/>
<proteinExistence type="predicted"/>
<dbReference type="RefSeq" id="WP_133851934.1">
    <property type="nucleotide sequence ID" value="NZ_SNXZ01000004.1"/>
</dbReference>
<reference evidence="1 2" key="1">
    <citation type="submission" date="2019-03" db="EMBL/GenBank/DDBJ databases">
        <title>Genomic Encyclopedia of Type Strains, Phase IV (KMG-IV): sequencing the most valuable type-strain genomes for metagenomic binning, comparative biology and taxonomic classification.</title>
        <authorList>
            <person name="Goeker M."/>
        </authorList>
    </citation>
    <scope>NUCLEOTIDE SEQUENCE [LARGE SCALE GENOMIC DNA]</scope>
    <source>
        <strain evidence="1 2">DSM 45361</strain>
    </source>
</reference>
<sequence>MPDLTSHPGAVEIVLEGGPVGISPAGVLGGRSLADQDRLKVPFRGGYEYYERLATMPVAGTLRAVFRWVAASPN</sequence>
<organism evidence="1 2">
    <name type="scientific">Labedaea rhizosphaerae</name>
    <dbReference type="NCBI Taxonomy" id="598644"/>
    <lineage>
        <taxon>Bacteria</taxon>
        <taxon>Bacillati</taxon>
        <taxon>Actinomycetota</taxon>
        <taxon>Actinomycetes</taxon>
        <taxon>Pseudonocardiales</taxon>
        <taxon>Pseudonocardiaceae</taxon>
        <taxon>Labedaea</taxon>
    </lineage>
</organism>
<comment type="caution">
    <text evidence="1">The sequence shown here is derived from an EMBL/GenBank/DDBJ whole genome shotgun (WGS) entry which is preliminary data.</text>
</comment>
<gene>
    <name evidence="1" type="ORF">EV186_104591</name>
</gene>
<accession>A0A4R6SAQ0</accession>
<protein>
    <submittedName>
        <fullName evidence="1">Uncharacterized protein</fullName>
    </submittedName>
</protein>
<dbReference type="EMBL" id="SNXZ01000004">
    <property type="protein sequence ID" value="TDP96603.1"/>
    <property type="molecule type" value="Genomic_DNA"/>
</dbReference>
<dbReference type="Proteomes" id="UP000295444">
    <property type="component" value="Unassembled WGS sequence"/>
</dbReference>
<name>A0A4R6SAQ0_LABRH</name>
<dbReference type="AlphaFoldDB" id="A0A4R6SAQ0"/>
<keyword evidence="2" id="KW-1185">Reference proteome</keyword>
<dbReference type="Pfam" id="PF19450">
    <property type="entry name" value="DUF5988"/>
    <property type="match status" value="1"/>
</dbReference>
<evidence type="ECO:0000313" key="2">
    <source>
        <dbReference type="Proteomes" id="UP000295444"/>
    </source>
</evidence>
<dbReference type="InterPro" id="IPR046030">
    <property type="entry name" value="DUF5988"/>
</dbReference>